<keyword evidence="4" id="KW-1185">Reference proteome</keyword>
<gene>
    <name evidence="3" type="ORF">J4573_24455</name>
</gene>
<keyword evidence="3" id="KW-0436">Ligase</keyword>
<dbReference type="Proteomes" id="UP000669179">
    <property type="component" value="Unassembled WGS sequence"/>
</dbReference>
<accession>A0A939PCV3</accession>
<dbReference type="Gene3D" id="3.30.300.30">
    <property type="match status" value="1"/>
</dbReference>
<dbReference type="Gene3D" id="3.40.50.12780">
    <property type="entry name" value="N-terminal domain of ligase-like"/>
    <property type="match status" value="1"/>
</dbReference>
<dbReference type="Pfam" id="PF00501">
    <property type="entry name" value="AMP-binding"/>
    <property type="match status" value="1"/>
</dbReference>
<dbReference type="Pfam" id="PF13193">
    <property type="entry name" value="AMP-binding_C"/>
    <property type="match status" value="1"/>
</dbReference>
<organism evidence="3 4">
    <name type="scientific">Actinomadura barringtoniae</name>
    <dbReference type="NCBI Taxonomy" id="1427535"/>
    <lineage>
        <taxon>Bacteria</taxon>
        <taxon>Bacillati</taxon>
        <taxon>Actinomycetota</taxon>
        <taxon>Actinomycetes</taxon>
        <taxon>Streptosporangiales</taxon>
        <taxon>Thermomonosporaceae</taxon>
        <taxon>Actinomadura</taxon>
    </lineage>
</organism>
<dbReference type="GO" id="GO:0016878">
    <property type="term" value="F:acid-thiol ligase activity"/>
    <property type="evidence" value="ECO:0007669"/>
    <property type="project" value="UniProtKB-ARBA"/>
</dbReference>
<dbReference type="PANTHER" id="PTHR43767:SF1">
    <property type="entry name" value="NONRIBOSOMAL PEPTIDE SYNTHASE PES1 (EUROFUNG)-RELATED"/>
    <property type="match status" value="1"/>
</dbReference>
<dbReference type="SUPFAM" id="SSF56801">
    <property type="entry name" value="Acetyl-CoA synthetase-like"/>
    <property type="match status" value="1"/>
</dbReference>
<dbReference type="InterPro" id="IPR000873">
    <property type="entry name" value="AMP-dep_synth/lig_dom"/>
</dbReference>
<dbReference type="InterPro" id="IPR025110">
    <property type="entry name" value="AMP-bd_C"/>
</dbReference>
<dbReference type="InterPro" id="IPR042099">
    <property type="entry name" value="ANL_N_sf"/>
</dbReference>
<comment type="caution">
    <text evidence="3">The sequence shown here is derived from an EMBL/GenBank/DDBJ whole genome shotgun (WGS) entry which is preliminary data.</text>
</comment>
<dbReference type="RefSeq" id="WP_208258166.1">
    <property type="nucleotide sequence ID" value="NZ_JAGEOJ010000010.1"/>
</dbReference>
<evidence type="ECO:0000259" key="1">
    <source>
        <dbReference type="Pfam" id="PF00501"/>
    </source>
</evidence>
<evidence type="ECO:0000313" key="3">
    <source>
        <dbReference type="EMBL" id="MBO2450275.1"/>
    </source>
</evidence>
<dbReference type="InterPro" id="IPR045851">
    <property type="entry name" value="AMP-bd_C_sf"/>
</dbReference>
<proteinExistence type="predicted"/>
<dbReference type="AlphaFoldDB" id="A0A939PCV3"/>
<name>A0A939PCV3_9ACTN</name>
<feature type="domain" description="AMP-dependent synthetase/ligase" evidence="1">
    <location>
        <begin position="10"/>
        <end position="356"/>
    </location>
</feature>
<evidence type="ECO:0000259" key="2">
    <source>
        <dbReference type="Pfam" id="PF13193"/>
    </source>
</evidence>
<dbReference type="PANTHER" id="PTHR43767">
    <property type="entry name" value="LONG-CHAIN-FATTY-ACID--COA LIGASE"/>
    <property type="match status" value="1"/>
</dbReference>
<reference evidence="3" key="1">
    <citation type="submission" date="2021-03" db="EMBL/GenBank/DDBJ databases">
        <authorList>
            <person name="Kanchanasin P."/>
            <person name="Saeng-In P."/>
            <person name="Phongsopitanun W."/>
            <person name="Yuki M."/>
            <person name="Kudo T."/>
            <person name="Ohkuma M."/>
            <person name="Tanasupawat S."/>
        </authorList>
    </citation>
    <scope>NUCLEOTIDE SEQUENCE</scope>
    <source>
        <strain evidence="3">GKU 128</strain>
    </source>
</reference>
<sequence length="500" mass="53727">MTELLHHLVDQAAARDGDAPAVTQADTTLTYAELREAGLRAAAELAGRGLRRGDRLVAAAVPDVRLPALLYGASRIGVVFSVVHEQVRGYVLRHILTDSEPGLLVTEDAEATELAADCGVPASRLTGTVPTSTTAAAYAADEPLASDPACLIYTSGTTALPKAVVSTHAQMVFAARAIQERLAYRADDTVYCPLPLSFDYGLYQLFLGAIAGAHVVLGSAAEAGPSLLANLLRSRATVLPAVPPVADGLLRLLRRDASRVPPLRLMTNTGAAMPQRTLEGLRELLPDLRIQLMFGLTECKRVSIMEPDEDLRRPGALGRPLPGTEAFAADEEGHRLPPGETGELVIRGPHVMAGYWRRPELNEQRFPRREGLFPELRTGDYGLVDQDGYLHFAGRRDDVYKQQGFRVSAVEVESAARRLPGVLGAAVLPPDVSGETERPEAVLFVTGDAAPDEVLRGLRDDLEAFKVPRRCHTVPELPVNANGKTDKKALSAALEEGVHV</sequence>
<feature type="domain" description="AMP-binding enzyme C-terminal" evidence="2">
    <location>
        <begin position="411"/>
        <end position="484"/>
    </location>
</feature>
<protein>
    <submittedName>
        <fullName evidence="3">Acyl--CoA ligase</fullName>
    </submittedName>
</protein>
<evidence type="ECO:0000313" key="4">
    <source>
        <dbReference type="Proteomes" id="UP000669179"/>
    </source>
</evidence>
<dbReference type="EMBL" id="JAGEOJ010000010">
    <property type="protein sequence ID" value="MBO2450275.1"/>
    <property type="molecule type" value="Genomic_DNA"/>
</dbReference>
<dbReference type="InterPro" id="IPR050237">
    <property type="entry name" value="ATP-dep_AMP-bd_enzyme"/>
</dbReference>